<evidence type="ECO:0000256" key="1">
    <source>
        <dbReference type="SAM" id="MobiDB-lite"/>
    </source>
</evidence>
<dbReference type="Proteomes" id="UP001642540">
    <property type="component" value="Unassembled WGS sequence"/>
</dbReference>
<gene>
    <name evidence="3" type="ORF">ODALV1_LOCUS27972</name>
</gene>
<evidence type="ECO:0000256" key="2">
    <source>
        <dbReference type="SAM" id="SignalP"/>
    </source>
</evidence>
<evidence type="ECO:0000313" key="3">
    <source>
        <dbReference type="EMBL" id="CAL8139740.1"/>
    </source>
</evidence>
<feature type="compositionally biased region" description="Basic and acidic residues" evidence="1">
    <location>
        <begin position="96"/>
        <end position="107"/>
    </location>
</feature>
<accession>A0ABP1RZC9</accession>
<keyword evidence="4" id="KW-1185">Reference proteome</keyword>
<name>A0ABP1RZC9_9HEXA</name>
<protein>
    <submittedName>
        <fullName evidence="3">Uncharacterized protein</fullName>
    </submittedName>
</protein>
<reference evidence="3 4" key="1">
    <citation type="submission" date="2024-08" db="EMBL/GenBank/DDBJ databases">
        <authorList>
            <person name="Cucini C."/>
            <person name="Frati F."/>
        </authorList>
    </citation>
    <scope>NUCLEOTIDE SEQUENCE [LARGE SCALE GENOMIC DNA]</scope>
</reference>
<evidence type="ECO:0000313" key="4">
    <source>
        <dbReference type="Proteomes" id="UP001642540"/>
    </source>
</evidence>
<feature type="region of interest" description="Disordered" evidence="1">
    <location>
        <begin position="96"/>
        <end position="120"/>
    </location>
</feature>
<feature type="compositionally biased region" description="Polar residues" evidence="1">
    <location>
        <begin position="108"/>
        <end position="120"/>
    </location>
</feature>
<keyword evidence="2" id="KW-0732">Signal</keyword>
<feature type="chain" id="PRO_5047518971" evidence="2">
    <location>
        <begin position="17"/>
        <end position="120"/>
    </location>
</feature>
<comment type="caution">
    <text evidence="3">The sequence shown here is derived from an EMBL/GenBank/DDBJ whole genome shotgun (WGS) entry which is preliminary data.</text>
</comment>
<dbReference type="EMBL" id="CAXLJM020000129">
    <property type="protein sequence ID" value="CAL8139740.1"/>
    <property type="molecule type" value="Genomic_DNA"/>
</dbReference>
<sequence>MYKLIALFALFAVASAQILGGGLGLGGGWGWGGRGIGIGGGLGGRVGGLGGLGGGIGGGRGLGGGLGGLGGLDGGWGWAYPAYKYSYGVTDKHTGDNKQASEVRNGAHTETQYSQNIVHG</sequence>
<proteinExistence type="predicted"/>
<feature type="signal peptide" evidence="2">
    <location>
        <begin position="1"/>
        <end position="16"/>
    </location>
</feature>
<organism evidence="3 4">
    <name type="scientific">Orchesella dallaii</name>
    <dbReference type="NCBI Taxonomy" id="48710"/>
    <lineage>
        <taxon>Eukaryota</taxon>
        <taxon>Metazoa</taxon>
        <taxon>Ecdysozoa</taxon>
        <taxon>Arthropoda</taxon>
        <taxon>Hexapoda</taxon>
        <taxon>Collembola</taxon>
        <taxon>Entomobryomorpha</taxon>
        <taxon>Entomobryoidea</taxon>
        <taxon>Orchesellidae</taxon>
        <taxon>Orchesellinae</taxon>
        <taxon>Orchesella</taxon>
    </lineage>
</organism>